<keyword evidence="2" id="KW-0472">Membrane</keyword>
<evidence type="ECO:0000256" key="2">
    <source>
        <dbReference type="ARBA" id="ARBA00022519"/>
    </source>
</evidence>
<dbReference type="PROSITE" id="PS00211">
    <property type="entry name" value="ABC_TRANSPORTER_1"/>
    <property type="match status" value="1"/>
</dbReference>
<dbReference type="Gene3D" id="3.40.50.300">
    <property type="entry name" value="P-loop containing nucleotide triphosphate hydrolases"/>
    <property type="match status" value="1"/>
</dbReference>
<dbReference type="CDD" id="cd03255">
    <property type="entry name" value="ABC_MJ0796_LolCDE_FtsE"/>
    <property type="match status" value="1"/>
</dbReference>
<keyword evidence="10" id="KW-1185">Reference proteome</keyword>
<keyword evidence="1" id="KW-0813">Transport</keyword>
<dbReference type="SUPFAM" id="SSF52540">
    <property type="entry name" value="P-loop containing nucleoside triphosphate hydrolases"/>
    <property type="match status" value="1"/>
</dbReference>
<dbReference type="InterPro" id="IPR003439">
    <property type="entry name" value="ABC_transporter-like_ATP-bd"/>
</dbReference>
<organism evidence="9 10">
    <name type="scientific">Bradyrhizobium forestalis</name>
    <dbReference type="NCBI Taxonomy" id="1419263"/>
    <lineage>
        <taxon>Bacteria</taxon>
        <taxon>Pseudomonadati</taxon>
        <taxon>Pseudomonadota</taxon>
        <taxon>Alphaproteobacteria</taxon>
        <taxon>Hyphomicrobiales</taxon>
        <taxon>Nitrobacteraceae</taxon>
        <taxon>Bradyrhizobium</taxon>
    </lineage>
</organism>
<dbReference type="Proteomes" id="UP000231194">
    <property type="component" value="Unassembled WGS sequence"/>
</dbReference>
<keyword evidence="2" id="KW-1003">Cell membrane</keyword>
<evidence type="ECO:0000259" key="8">
    <source>
        <dbReference type="PROSITE" id="PS50893"/>
    </source>
</evidence>
<dbReference type="PANTHER" id="PTHR24220:SF86">
    <property type="entry name" value="ABC TRANSPORTER ABCH.1"/>
    <property type="match status" value="1"/>
</dbReference>
<keyword evidence="4 9" id="KW-0067">ATP-binding</keyword>
<evidence type="ECO:0000256" key="5">
    <source>
        <dbReference type="ARBA" id="ARBA00022967"/>
    </source>
</evidence>
<dbReference type="GO" id="GO:0098796">
    <property type="term" value="C:membrane protein complex"/>
    <property type="evidence" value="ECO:0007669"/>
    <property type="project" value="UniProtKB-ARBA"/>
</dbReference>
<reference evidence="9 10" key="1">
    <citation type="submission" date="2017-11" db="EMBL/GenBank/DDBJ databases">
        <title>Bradyrhizobium forestalis sp. nov., an efficient nitrogen-fixing bacterium isolated from nodules of forest legume species in the Amazon.</title>
        <authorList>
            <person name="Costa E.M."/>
            <person name="Guimaraes A."/>
            <person name="Carvalho T.S."/>
            <person name="Rodrigues T.L."/>
            <person name="Ribeiro P.R.A."/>
            <person name="Lebbe L."/>
            <person name="Willems A."/>
            <person name="Moreira F.M.S."/>
        </authorList>
    </citation>
    <scope>NUCLEOTIDE SEQUENCE [LARGE SCALE GENOMIC DNA]</scope>
    <source>
        <strain evidence="9 10">INPA54B</strain>
    </source>
</reference>
<dbReference type="GO" id="GO:0005886">
    <property type="term" value="C:plasma membrane"/>
    <property type="evidence" value="ECO:0007669"/>
    <property type="project" value="TreeGrafter"/>
</dbReference>
<dbReference type="InterPro" id="IPR017911">
    <property type="entry name" value="MacB-like_ATP-bd"/>
</dbReference>
<comment type="caution">
    <text evidence="9">The sequence shown here is derived from an EMBL/GenBank/DDBJ whole genome shotgun (WGS) entry which is preliminary data.</text>
</comment>
<evidence type="ECO:0000256" key="3">
    <source>
        <dbReference type="ARBA" id="ARBA00022741"/>
    </source>
</evidence>
<evidence type="ECO:0000313" key="9">
    <source>
        <dbReference type="EMBL" id="PJG54818.1"/>
    </source>
</evidence>
<dbReference type="RefSeq" id="WP_100232188.1">
    <property type="nucleotide sequence ID" value="NZ_PGVG01000008.1"/>
</dbReference>
<evidence type="ECO:0000256" key="4">
    <source>
        <dbReference type="ARBA" id="ARBA00022840"/>
    </source>
</evidence>
<keyword evidence="5" id="KW-1278">Translocase</keyword>
<sequence length="234" mass="24733">MLSIARVSKSYAGVAGGAPVLRNVTLLINAGDMCALTGASGSGKTTLMNLMGLLDRPDSGEIHLNGISVASLREDDAARLRNRHIGFVFQSFHLLPRLSALDNVALPLLYRGVAGARRRQAAATALDRVGLADRLAHRPDELSGGQRQRVAIARALVGEPALLLADEPTGNLDSQSADDILGLFLSLNRESGVTMVIVTHDPSLAARCPRRVIMRDGGVVDDNRGELRCVGATA</sequence>
<dbReference type="OrthoDB" id="9786950at2"/>
<dbReference type="EMBL" id="PGVG01000008">
    <property type="protein sequence ID" value="PJG54818.1"/>
    <property type="molecule type" value="Genomic_DNA"/>
</dbReference>
<evidence type="ECO:0000256" key="6">
    <source>
        <dbReference type="ARBA" id="ARBA00024722"/>
    </source>
</evidence>
<feature type="domain" description="ABC transporter" evidence="8">
    <location>
        <begin position="2"/>
        <end position="233"/>
    </location>
</feature>
<dbReference type="GO" id="GO:0016887">
    <property type="term" value="F:ATP hydrolysis activity"/>
    <property type="evidence" value="ECO:0007669"/>
    <property type="project" value="InterPro"/>
</dbReference>
<dbReference type="InterPro" id="IPR003593">
    <property type="entry name" value="AAA+_ATPase"/>
</dbReference>
<dbReference type="GO" id="GO:0022857">
    <property type="term" value="F:transmembrane transporter activity"/>
    <property type="evidence" value="ECO:0007669"/>
    <property type="project" value="TreeGrafter"/>
</dbReference>
<dbReference type="PROSITE" id="PS50893">
    <property type="entry name" value="ABC_TRANSPORTER_2"/>
    <property type="match status" value="1"/>
</dbReference>
<dbReference type="Pfam" id="PF00005">
    <property type="entry name" value="ABC_tran"/>
    <property type="match status" value="1"/>
</dbReference>
<evidence type="ECO:0000256" key="7">
    <source>
        <dbReference type="ARBA" id="ARBA00038388"/>
    </source>
</evidence>
<dbReference type="AlphaFoldDB" id="A0A2M8RAJ5"/>
<keyword evidence="3" id="KW-0547">Nucleotide-binding</keyword>
<keyword evidence="2" id="KW-0997">Cell inner membrane</keyword>
<dbReference type="SMART" id="SM00382">
    <property type="entry name" value="AAA"/>
    <property type="match status" value="1"/>
</dbReference>
<comment type="similarity">
    <text evidence="7">Belongs to the ABC transporter superfamily. Macrolide exporter (TC 3.A.1.122) family.</text>
</comment>
<protein>
    <submittedName>
        <fullName evidence="9">Macrolide ABC transporter ATP-binding protein</fullName>
    </submittedName>
</protein>
<dbReference type="InterPro" id="IPR027417">
    <property type="entry name" value="P-loop_NTPase"/>
</dbReference>
<dbReference type="InterPro" id="IPR017871">
    <property type="entry name" value="ABC_transporter-like_CS"/>
</dbReference>
<proteinExistence type="inferred from homology"/>
<gene>
    <name evidence="9" type="ORF">CVM73_11985</name>
</gene>
<comment type="function">
    <text evidence="6">Involved in beta-(1--&gt;2)glucan export. Transmembrane domains (TMD) form a pore in the inner membrane and the ATP-binding domain (NBD) is responsible for energy generation.</text>
</comment>
<dbReference type="PANTHER" id="PTHR24220">
    <property type="entry name" value="IMPORT ATP-BINDING PROTEIN"/>
    <property type="match status" value="1"/>
</dbReference>
<dbReference type="FunFam" id="3.40.50.300:FF:000032">
    <property type="entry name" value="Export ABC transporter ATP-binding protein"/>
    <property type="match status" value="1"/>
</dbReference>
<dbReference type="InterPro" id="IPR015854">
    <property type="entry name" value="ABC_transpr_LolD-like"/>
</dbReference>
<accession>A0A2M8RAJ5</accession>
<name>A0A2M8RAJ5_9BRAD</name>
<evidence type="ECO:0000313" key="10">
    <source>
        <dbReference type="Proteomes" id="UP000231194"/>
    </source>
</evidence>
<evidence type="ECO:0000256" key="1">
    <source>
        <dbReference type="ARBA" id="ARBA00022448"/>
    </source>
</evidence>
<dbReference type="GO" id="GO:0005524">
    <property type="term" value="F:ATP binding"/>
    <property type="evidence" value="ECO:0007669"/>
    <property type="project" value="UniProtKB-KW"/>
</dbReference>